<reference evidence="2 4" key="1">
    <citation type="submission" date="2016-06" db="EMBL/GenBank/DDBJ databases">
        <authorList>
            <person name="Kjaerup R.B."/>
            <person name="Dalgaard T.S."/>
            <person name="Juul-Madsen H.R."/>
        </authorList>
    </citation>
    <scope>NUCLEOTIDE SEQUENCE [LARGE SCALE GENOMIC DNA]</scope>
    <source>
        <strain evidence="2">Orrdi1</strain>
    </source>
</reference>
<dbReference type="Proteomes" id="UP000078558">
    <property type="component" value="Chromosome I"/>
</dbReference>
<dbReference type="InterPro" id="IPR015927">
    <property type="entry name" value="Peptidase_S24_S26A/B/C"/>
</dbReference>
<evidence type="ECO:0000313" key="2">
    <source>
        <dbReference type="EMBL" id="SBT25315.1"/>
    </source>
</evidence>
<dbReference type="EMBL" id="LT907988">
    <property type="protein sequence ID" value="SOE49097.1"/>
    <property type="molecule type" value="Genomic_DNA"/>
</dbReference>
<dbReference type="KEGG" id="odi:ODI_R1841"/>
<sequence>MIFDTSKTEPRSGKIFLIDHPDGLRIKELRREIDGSWVLGSRNADKRRYPDERVDPEHASRLKIHGEFVYRQGG</sequence>
<evidence type="ECO:0000259" key="1">
    <source>
        <dbReference type="Pfam" id="PF00717"/>
    </source>
</evidence>
<dbReference type="Gene3D" id="2.10.109.10">
    <property type="entry name" value="Umud Fragment, subunit A"/>
    <property type="match status" value="1"/>
</dbReference>
<dbReference type="AlphaFoldDB" id="A0A1C3K1N5"/>
<gene>
    <name evidence="2" type="ORF">ODI_03618</name>
    <name evidence="3" type="ORF">ODI_R1841</name>
</gene>
<evidence type="ECO:0000313" key="3">
    <source>
        <dbReference type="EMBL" id="SOE49097.1"/>
    </source>
</evidence>
<dbReference type="InterPro" id="IPR036286">
    <property type="entry name" value="LexA/Signal_pep-like_sf"/>
</dbReference>
<reference evidence="3 4" key="2">
    <citation type="submission" date="2017-08" db="EMBL/GenBank/DDBJ databases">
        <authorList>
            <person name="de Groot N.N."/>
        </authorList>
    </citation>
    <scope>NUCLEOTIDE SEQUENCE [LARGE SCALE GENOMIC DNA]</scope>
    <source>
        <strain evidence="3">Orrdi1</strain>
    </source>
</reference>
<dbReference type="EMBL" id="FLRC01000017">
    <property type="protein sequence ID" value="SBT25315.1"/>
    <property type="molecule type" value="Genomic_DNA"/>
</dbReference>
<proteinExistence type="predicted"/>
<name>A0A1C3K1N5_9BURK</name>
<dbReference type="InterPro" id="IPR039418">
    <property type="entry name" value="LexA-like"/>
</dbReference>
<organism evidence="2 4">
    <name type="scientific">Orrella dioscoreae</name>
    <dbReference type="NCBI Taxonomy" id="1851544"/>
    <lineage>
        <taxon>Bacteria</taxon>
        <taxon>Pseudomonadati</taxon>
        <taxon>Pseudomonadota</taxon>
        <taxon>Betaproteobacteria</taxon>
        <taxon>Burkholderiales</taxon>
        <taxon>Alcaligenaceae</taxon>
        <taxon>Orrella</taxon>
    </lineage>
</organism>
<dbReference type="Pfam" id="PF00717">
    <property type="entry name" value="Peptidase_S24"/>
    <property type="match status" value="1"/>
</dbReference>
<feature type="domain" description="Peptidase S24/S26A/S26B/S26C" evidence="1">
    <location>
        <begin position="2"/>
        <end position="68"/>
    </location>
</feature>
<dbReference type="SUPFAM" id="SSF51306">
    <property type="entry name" value="LexA/Signal peptidase"/>
    <property type="match status" value="1"/>
</dbReference>
<evidence type="ECO:0000313" key="4">
    <source>
        <dbReference type="Proteomes" id="UP000078558"/>
    </source>
</evidence>
<dbReference type="CDD" id="cd06529">
    <property type="entry name" value="S24_LexA-like"/>
    <property type="match status" value="1"/>
</dbReference>
<protein>
    <recommendedName>
        <fullName evidence="1">Peptidase S24/S26A/S26B/S26C domain-containing protein</fullName>
    </recommendedName>
</protein>
<keyword evidence="4" id="KW-1185">Reference proteome</keyword>
<accession>A0A1C3K1N5</accession>